<dbReference type="EMBL" id="PYGA01000035">
    <property type="protein sequence ID" value="PSK86248.1"/>
    <property type="molecule type" value="Genomic_DNA"/>
</dbReference>
<evidence type="ECO:0000259" key="3">
    <source>
        <dbReference type="Pfam" id="PF09922"/>
    </source>
</evidence>
<dbReference type="RefSeq" id="WP_245929219.1">
    <property type="nucleotide sequence ID" value="NZ_PYGA01000035.1"/>
</dbReference>
<dbReference type="InterPro" id="IPR012551">
    <property type="entry name" value="DUF1707_SHOCT-like"/>
</dbReference>
<gene>
    <name evidence="4" type="ORF">CLV63_13517</name>
</gene>
<dbReference type="Pfam" id="PF09922">
    <property type="entry name" value="LiaF-like_C"/>
    <property type="match status" value="1"/>
</dbReference>
<dbReference type="Pfam" id="PF08044">
    <property type="entry name" value="DUF1707"/>
    <property type="match status" value="1"/>
</dbReference>
<dbReference type="InterPro" id="IPR024425">
    <property type="entry name" value="LiaF-like_C"/>
</dbReference>
<accession>A0A2P8CMQ0</accession>
<dbReference type="Proteomes" id="UP000240542">
    <property type="component" value="Unassembled WGS sequence"/>
</dbReference>
<dbReference type="PANTHER" id="PTHR40763">
    <property type="entry name" value="MEMBRANE PROTEIN-RELATED"/>
    <property type="match status" value="1"/>
</dbReference>
<feature type="region of interest" description="Disordered" evidence="1">
    <location>
        <begin position="207"/>
        <end position="228"/>
    </location>
</feature>
<name>A0A2P8CMQ0_9ACTN</name>
<evidence type="ECO:0000313" key="5">
    <source>
        <dbReference type="Proteomes" id="UP000240542"/>
    </source>
</evidence>
<dbReference type="PANTHER" id="PTHR40763:SF4">
    <property type="entry name" value="DUF1707 DOMAIN-CONTAINING PROTEIN"/>
    <property type="match status" value="1"/>
</dbReference>
<evidence type="ECO:0000313" key="4">
    <source>
        <dbReference type="EMBL" id="PSK86248.1"/>
    </source>
</evidence>
<sequence>MNQPIPAEPERMRASDADRDAVAARLREALAEGRLDAEEHSERLDIVLGAKTMGELVPVTHDLPEPAGSGARDAPAPISASTAARPVYGRERVGGEPTGYASLAVMGGSTRGGNWTVPKNYTAFALMGGIELDLREARFAERETTIYANTIMGGIGIIVPDDIEVQVSGIGIMGGYGQEATPSSVTEPGTPVVRVVGLAVMGGVGVERRPRQHQTKAQQKKLGHGNAE</sequence>
<dbReference type="AlphaFoldDB" id="A0A2P8CMQ0"/>
<reference evidence="4 5" key="1">
    <citation type="submission" date="2018-03" db="EMBL/GenBank/DDBJ databases">
        <title>Genomic Encyclopedia of Archaeal and Bacterial Type Strains, Phase II (KMG-II): from individual species to whole genera.</title>
        <authorList>
            <person name="Goeker M."/>
        </authorList>
    </citation>
    <scope>NUCLEOTIDE SEQUENCE [LARGE SCALE GENOMIC DNA]</scope>
    <source>
        <strain evidence="4 5">DSM 45312</strain>
    </source>
</reference>
<proteinExistence type="predicted"/>
<keyword evidence="5" id="KW-1185">Reference proteome</keyword>
<comment type="caution">
    <text evidence="4">The sequence shown here is derived from an EMBL/GenBank/DDBJ whole genome shotgun (WGS) entry which is preliminary data.</text>
</comment>
<feature type="compositionally biased region" description="Basic residues" evidence="1">
    <location>
        <begin position="210"/>
        <end position="228"/>
    </location>
</feature>
<evidence type="ECO:0000259" key="2">
    <source>
        <dbReference type="Pfam" id="PF08044"/>
    </source>
</evidence>
<feature type="domain" description="DUF1707" evidence="2">
    <location>
        <begin position="12"/>
        <end position="64"/>
    </location>
</feature>
<evidence type="ECO:0000256" key="1">
    <source>
        <dbReference type="SAM" id="MobiDB-lite"/>
    </source>
</evidence>
<feature type="domain" description="Cell wall-active antibiotics response LiaF-like C-terminal" evidence="3">
    <location>
        <begin position="115"/>
        <end position="175"/>
    </location>
</feature>
<protein>
    <submittedName>
        <fullName evidence="4">Cell wall-active antibiotic response 4TMS protein YvqF</fullName>
    </submittedName>
</protein>
<organism evidence="4 5">
    <name type="scientific">Murinocardiopsis flavida</name>
    <dbReference type="NCBI Taxonomy" id="645275"/>
    <lineage>
        <taxon>Bacteria</taxon>
        <taxon>Bacillati</taxon>
        <taxon>Actinomycetota</taxon>
        <taxon>Actinomycetes</taxon>
        <taxon>Streptosporangiales</taxon>
        <taxon>Nocardiopsidaceae</taxon>
        <taxon>Murinocardiopsis</taxon>
    </lineage>
</organism>